<keyword evidence="2" id="KW-1185">Reference proteome</keyword>
<evidence type="ECO:0000313" key="2">
    <source>
        <dbReference type="Proteomes" id="UP001494672"/>
    </source>
</evidence>
<reference evidence="1 2" key="1">
    <citation type="submission" date="2024-04" db="EMBL/GenBank/DDBJ databases">
        <title>Human intestinal bacterial collection.</title>
        <authorList>
            <person name="Pauvert C."/>
            <person name="Hitch T.C.A."/>
            <person name="Clavel T."/>
        </authorList>
    </citation>
    <scope>NUCLEOTIDE SEQUENCE [LARGE SCALE GENOMIC DNA]</scope>
    <source>
        <strain evidence="1 2">CLA-AA-H181</strain>
    </source>
</reference>
<organism evidence="1 2">
    <name type="scientific">Coprococcus aceti</name>
    <dbReference type="NCBI Taxonomy" id="2981786"/>
    <lineage>
        <taxon>Bacteria</taxon>
        <taxon>Bacillati</taxon>
        <taxon>Bacillota</taxon>
        <taxon>Clostridia</taxon>
        <taxon>Lachnospirales</taxon>
        <taxon>Lachnospiraceae</taxon>
        <taxon>Coprococcus</taxon>
    </lineage>
</organism>
<evidence type="ECO:0000313" key="1">
    <source>
        <dbReference type="EMBL" id="MEQ2593696.1"/>
    </source>
</evidence>
<dbReference type="Proteomes" id="UP001494672">
    <property type="component" value="Unassembled WGS sequence"/>
</dbReference>
<protein>
    <submittedName>
        <fullName evidence="1">Uncharacterized protein</fullName>
    </submittedName>
</protein>
<comment type="caution">
    <text evidence="1">The sequence shown here is derived from an EMBL/GenBank/DDBJ whole genome shotgun (WGS) entry which is preliminary data.</text>
</comment>
<accession>A0ABV1IBU8</accession>
<sequence>MKNGKIKLGRYIIEPKTSIDILNADEFNVIKFNTGKVYISKEPMELNKEKFWTTIFCDNKIISKVELSNAEEKYKMNYQTMNDNILKELRKHNNDFLKNELGIPSNESITGIEYDYAWGKIFSYYDNKSSETGIVIVYI</sequence>
<gene>
    <name evidence="1" type="ORF">AAAU18_12330</name>
</gene>
<dbReference type="EMBL" id="JBBNGJ010000011">
    <property type="protein sequence ID" value="MEQ2593696.1"/>
    <property type="molecule type" value="Genomic_DNA"/>
</dbReference>
<name>A0ABV1IBU8_9FIRM</name>
<dbReference type="RefSeq" id="WP_055223661.1">
    <property type="nucleotide sequence ID" value="NZ_JAOQJT010000006.1"/>
</dbReference>
<proteinExistence type="predicted"/>